<evidence type="ECO:0000313" key="3">
    <source>
        <dbReference type="Proteomes" id="UP000285636"/>
    </source>
</evidence>
<name>A0A423HYP9_9PSED</name>
<organism evidence="2 3">
    <name type="scientific">Pseudomonas brassicacearum</name>
    <dbReference type="NCBI Taxonomy" id="930166"/>
    <lineage>
        <taxon>Bacteria</taxon>
        <taxon>Pseudomonadati</taxon>
        <taxon>Pseudomonadota</taxon>
        <taxon>Gammaproteobacteria</taxon>
        <taxon>Pseudomonadales</taxon>
        <taxon>Pseudomonadaceae</taxon>
        <taxon>Pseudomonas</taxon>
    </lineage>
</organism>
<dbReference type="RefSeq" id="WP_123435034.1">
    <property type="nucleotide sequence ID" value="NZ_MOBK01000008.1"/>
</dbReference>
<sequence length="168" mass="19302">MSYSNHFQHADDIVAHLNTIMPTVNDPLLKAKYVGFVAIAAVTVYELAVKEIFIKFAQDKHKVLGTFTESYFNRINGKIGLSVIKADYIKRFGPKYLSRFDKKLNQAAHIYLQANRRDIKNSYSNLITWRNDFAHEGKINSTSTYTEVTQAYQDGKEIIKCIAETMKR</sequence>
<feature type="domain" description="RiboL-PSP-HEPN" evidence="1">
    <location>
        <begin position="11"/>
        <end position="166"/>
    </location>
</feature>
<dbReference type="AlphaFoldDB" id="A0A423HYP9"/>
<reference evidence="2 3" key="1">
    <citation type="submission" date="2016-10" db="EMBL/GenBank/DDBJ databases">
        <title>Comparative genome analysis of multiple Pseudomonas spp. focuses on biocontrol and plant growth promoting traits.</title>
        <authorList>
            <person name="Tao X.-Y."/>
            <person name="Taylor C.G."/>
        </authorList>
    </citation>
    <scope>NUCLEOTIDE SEQUENCE [LARGE SCALE GENOMIC DNA]</scope>
    <source>
        <strain evidence="2 3">38D7</strain>
    </source>
</reference>
<gene>
    <name evidence="2" type="ORF">BK660_20800</name>
</gene>
<dbReference type="Pfam" id="PF18735">
    <property type="entry name" value="HEPN_RiboL-PSP"/>
    <property type="match status" value="1"/>
</dbReference>
<accession>A0A423HYP9</accession>
<comment type="caution">
    <text evidence="2">The sequence shown here is derived from an EMBL/GenBank/DDBJ whole genome shotgun (WGS) entry which is preliminary data.</text>
</comment>
<dbReference type="EMBL" id="MOBK01000008">
    <property type="protein sequence ID" value="RON18349.1"/>
    <property type="molecule type" value="Genomic_DNA"/>
</dbReference>
<proteinExistence type="predicted"/>
<evidence type="ECO:0000313" key="2">
    <source>
        <dbReference type="EMBL" id="RON18349.1"/>
    </source>
</evidence>
<dbReference type="InterPro" id="IPR041519">
    <property type="entry name" value="HEPN_RiboL-PSP"/>
</dbReference>
<protein>
    <recommendedName>
        <fullName evidence="1">RiboL-PSP-HEPN domain-containing protein</fullName>
    </recommendedName>
</protein>
<evidence type="ECO:0000259" key="1">
    <source>
        <dbReference type="Pfam" id="PF18735"/>
    </source>
</evidence>
<dbReference type="Proteomes" id="UP000285636">
    <property type="component" value="Unassembled WGS sequence"/>
</dbReference>